<dbReference type="OrthoDB" id="881297at2"/>
<keyword evidence="1" id="KW-0805">Transcription regulation</keyword>
<feature type="domain" description="HTH tetR-type" evidence="5">
    <location>
        <begin position="2"/>
        <end position="62"/>
    </location>
</feature>
<dbReference type="PANTHER" id="PTHR30055:SF234">
    <property type="entry name" value="HTH-TYPE TRANSCRIPTIONAL REGULATOR BETI"/>
    <property type="match status" value="1"/>
</dbReference>
<dbReference type="Proteomes" id="UP000001822">
    <property type="component" value="Chromosome"/>
</dbReference>
<dbReference type="Gene3D" id="1.10.357.10">
    <property type="entry name" value="Tetracycline Repressor, domain 2"/>
    <property type="match status" value="1"/>
</dbReference>
<dbReference type="InterPro" id="IPR009057">
    <property type="entry name" value="Homeodomain-like_sf"/>
</dbReference>
<keyword evidence="7" id="KW-1185">Reference proteome</keyword>
<evidence type="ECO:0000313" key="7">
    <source>
        <dbReference type="Proteomes" id="UP000001822"/>
    </source>
</evidence>
<dbReference type="InterPro" id="IPR001647">
    <property type="entry name" value="HTH_TetR"/>
</dbReference>
<evidence type="ECO:0000256" key="2">
    <source>
        <dbReference type="ARBA" id="ARBA00023125"/>
    </source>
</evidence>
<dbReference type="InterPro" id="IPR050109">
    <property type="entry name" value="HTH-type_TetR-like_transc_reg"/>
</dbReference>
<dbReference type="AlphaFoldDB" id="A0A6N4STJ5"/>
<dbReference type="GO" id="GO:0003700">
    <property type="term" value="F:DNA-binding transcription factor activity"/>
    <property type="evidence" value="ECO:0007669"/>
    <property type="project" value="TreeGrafter"/>
</dbReference>
<dbReference type="PRINTS" id="PR00455">
    <property type="entry name" value="HTHTETR"/>
</dbReference>
<protein>
    <submittedName>
        <fullName evidence="6">Transcriptional regulator, TetR family</fullName>
    </submittedName>
</protein>
<evidence type="ECO:0000256" key="1">
    <source>
        <dbReference type="ARBA" id="ARBA00023015"/>
    </source>
</evidence>
<dbReference type="PROSITE" id="PS50977">
    <property type="entry name" value="HTH_TETR_2"/>
    <property type="match status" value="1"/>
</dbReference>
<name>A0A6N4STJ5_CYTH3</name>
<proteinExistence type="predicted"/>
<accession>A0A6N4STJ5</accession>
<dbReference type="GO" id="GO:0000976">
    <property type="term" value="F:transcription cis-regulatory region binding"/>
    <property type="evidence" value="ECO:0007669"/>
    <property type="project" value="TreeGrafter"/>
</dbReference>
<sequence>MDEMKNRIISGAESLFLAYGVKSITMDEVAKKLGVSKKTIYQHVSDKDELVTLAVKLSMESQESQVDVIHATAKDPIDEVLKLSEYMRGLFSNMNPFLLMEIQRYYPKAYENYLSFKEKCIINSMSENLKWGITMGYYRTQINIDILSRLRMEQVEWGFNPRIFKEGKYFSDVQIQLLEHFLYGICTLKGHKLINKYKQIQEEE</sequence>
<keyword evidence="3" id="KW-0804">Transcription</keyword>
<dbReference type="Pfam" id="PF00440">
    <property type="entry name" value="TetR_N"/>
    <property type="match status" value="1"/>
</dbReference>
<feature type="DNA-binding region" description="H-T-H motif" evidence="4">
    <location>
        <begin position="25"/>
        <end position="44"/>
    </location>
</feature>
<gene>
    <name evidence="6" type="ordered locus">CHU_2516</name>
</gene>
<evidence type="ECO:0000256" key="3">
    <source>
        <dbReference type="ARBA" id="ARBA00023163"/>
    </source>
</evidence>
<organism evidence="6 7">
    <name type="scientific">Cytophaga hutchinsonii (strain ATCC 33406 / DSM 1761 / CIP 103989 / NBRC 15051 / NCIMB 9469 / D465)</name>
    <dbReference type="NCBI Taxonomy" id="269798"/>
    <lineage>
        <taxon>Bacteria</taxon>
        <taxon>Pseudomonadati</taxon>
        <taxon>Bacteroidota</taxon>
        <taxon>Cytophagia</taxon>
        <taxon>Cytophagales</taxon>
        <taxon>Cytophagaceae</taxon>
        <taxon>Cytophaga</taxon>
    </lineage>
</organism>
<dbReference type="KEGG" id="chu:CHU_2516"/>
<dbReference type="SUPFAM" id="SSF46689">
    <property type="entry name" value="Homeodomain-like"/>
    <property type="match status" value="1"/>
</dbReference>
<dbReference type="EMBL" id="CP000383">
    <property type="protein sequence ID" value="ABG59770.1"/>
    <property type="molecule type" value="Genomic_DNA"/>
</dbReference>
<keyword evidence="2 4" id="KW-0238">DNA-binding</keyword>
<evidence type="ECO:0000259" key="5">
    <source>
        <dbReference type="PROSITE" id="PS50977"/>
    </source>
</evidence>
<evidence type="ECO:0000313" key="6">
    <source>
        <dbReference type="EMBL" id="ABG59770.1"/>
    </source>
</evidence>
<evidence type="ECO:0000256" key="4">
    <source>
        <dbReference type="PROSITE-ProRule" id="PRU00335"/>
    </source>
</evidence>
<dbReference type="PANTHER" id="PTHR30055">
    <property type="entry name" value="HTH-TYPE TRANSCRIPTIONAL REGULATOR RUTR"/>
    <property type="match status" value="1"/>
</dbReference>
<reference evidence="6 7" key="1">
    <citation type="journal article" date="2007" name="Appl. Environ. Microbiol.">
        <title>Genome sequence of the cellulolytic gliding bacterium Cytophaga hutchinsonii.</title>
        <authorList>
            <person name="Xie G."/>
            <person name="Bruce D.C."/>
            <person name="Challacombe J.F."/>
            <person name="Chertkov O."/>
            <person name="Detter J.C."/>
            <person name="Gilna P."/>
            <person name="Han C.S."/>
            <person name="Lucas S."/>
            <person name="Misra M."/>
            <person name="Myers G.L."/>
            <person name="Richardson P."/>
            <person name="Tapia R."/>
            <person name="Thayer N."/>
            <person name="Thompson L.S."/>
            <person name="Brettin T.S."/>
            <person name="Henrissat B."/>
            <person name="Wilson D.B."/>
            <person name="McBride M.J."/>
        </authorList>
    </citation>
    <scope>NUCLEOTIDE SEQUENCE [LARGE SCALE GENOMIC DNA]</scope>
    <source>
        <strain evidence="7">ATCC 33406 / DSM 1761 / CIP 103989 / NBRC 15051 / NCIMB 9469 / D465</strain>
    </source>
</reference>